<evidence type="ECO:0000256" key="1">
    <source>
        <dbReference type="SAM" id="Phobius"/>
    </source>
</evidence>
<keyword evidence="3" id="KW-1185">Reference proteome</keyword>
<dbReference type="EMBL" id="UYRU01051421">
    <property type="protein sequence ID" value="VDN11428.1"/>
    <property type="molecule type" value="Genomic_DNA"/>
</dbReference>
<feature type="transmembrane region" description="Helical" evidence="1">
    <location>
        <begin position="73"/>
        <end position="90"/>
    </location>
</feature>
<sequence>MEFYKSCVDILVLGILGAMQIRFFPIVRDSPLRTMEFADGNRQYAFLLKYVAPQASLFGDISGSESLFNNTRVYGTILCFLVMVCVFIGIRFVSKFAVLSLAAVLISILCIYIGIFVASPARSPL</sequence>
<keyword evidence="1" id="KW-0812">Transmembrane</keyword>
<keyword evidence="1" id="KW-1133">Transmembrane helix</keyword>
<keyword evidence="1" id="KW-0472">Membrane</keyword>
<feature type="transmembrane region" description="Helical" evidence="1">
    <location>
        <begin position="7"/>
        <end position="27"/>
    </location>
</feature>
<protein>
    <submittedName>
        <fullName evidence="2">Uncharacterized protein</fullName>
    </submittedName>
</protein>
<dbReference type="OrthoDB" id="2020542at2759"/>
<feature type="transmembrane region" description="Helical" evidence="1">
    <location>
        <begin position="97"/>
        <end position="118"/>
    </location>
</feature>
<dbReference type="Proteomes" id="UP000281553">
    <property type="component" value="Unassembled WGS sequence"/>
</dbReference>
<accession>A0A3P7LNB0</accession>
<dbReference type="AlphaFoldDB" id="A0A3P7LNB0"/>
<evidence type="ECO:0000313" key="3">
    <source>
        <dbReference type="Proteomes" id="UP000281553"/>
    </source>
</evidence>
<reference evidence="2 3" key="1">
    <citation type="submission" date="2018-11" db="EMBL/GenBank/DDBJ databases">
        <authorList>
            <consortium name="Pathogen Informatics"/>
        </authorList>
    </citation>
    <scope>NUCLEOTIDE SEQUENCE [LARGE SCALE GENOMIC DNA]</scope>
</reference>
<evidence type="ECO:0000313" key="2">
    <source>
        <dbReference type="EMBL" id="VDN11428.1"/>
    </source>
</evidence>
<proteinExistence type="predicted"/>
<organism evidence="2 3">
    <name type="scientific">Dibothriocephalus latus</name>
    <name type="common">Fish tapeworm</name>
    <name type="synonym">Diphyllobothrium latum</name>
    <dbReference type="NCBI Taxonomy" id="60516"/>
    <lineage>
        <taxon>Eukaryota</taxon>
        <taxon>Metazoa</taxon>
        <taxon>Spiralia</taxon>
        <taxon>Lophotrochozoa</taxon>
        <taxon>Platyhelminthes</taxon>
        <taxon>Cestoda</taxon>
        <taxon>Eucestoda</taxon>
        <taxon>Diphyllobothriidea</taxon>
        <taxon>Diphyllobothriidae</taxon>
        <taxon>Dibothriocephalus</taxon>
    </lineage>
</organism>
<gene>
    <name evidence="2" type="ORF">DILT_LOCUS7259</name>
</gene>
<name>A0A3P7LNB0_DIBLA</name>